<protein>
    <submittedName>
        <fullName evidence="2">Uncharacterized protein</fullName>
    </submittedName>
</protein>
<feature type="region of interest" description="Disordered" evidence="1">
    <location>
        <begin position="1"/>
        <end position="145"/>
    </location>
</feature>
<dbReference type="Proteomes" id="UP000245697">
    <property type="component" value="Unassembled WGS sequence"/>
</dbReference>
<proteinExistence type="predicted"/>
<reference evidence="2 3" key="1">
    <citation type="submission" date="2018-05" db="EMBL/GenBank/DDBJ databases">
        <title>Genomic Encyclopedia of Archaeal and Bacterial Type Strains, Phase II (KMG-II): from individual species to whole genera.</title>
        <authorList>
            <person name="Goeker M."/>
        </authorList>
    </citation>
    <scope>NUCLEOTIDE SEQUENCE [LARGE SCALE GENOMIC DNA]</scope>
    <source>
        <strain evidence="2 3">DSM 45184</strain>
    </source>
</reference>
<dbReference type="AlphaFoldDB" id="A0A316EUF3"/>
<name>A0A316EUF3_9ACTN</name>
<dbReference type="EMBL" id="QGGR01000027">
    <property type="protein sequence ID" value="PWK34377.1"/>
    <property type="molecule type" value="Genomic_DNA"/>
</dbReference>
<keyword evidence="3" id="KW-1185">Reference proteome</keyword>
<accession>A0A316EUF3</accession>
<comment type="caution">
    <text evidence="2">The sequence shown here is derived from an EMBL/GenBank/DDBJ whole genome shotgun (WGS) entry which is preliminary data.</text>
</comment>
<gene>
    <name evidence="2" type="ORF">BC793_1279</name>
</gene>
<feature type="region of interest" description="Disordered" evidence="1">
    <location>
        <begin position="162"/>
        <end position="231"/>
    </location>
</feature>
<organism evidence="2 3">
    <name type="scientific">Actinoplanes xinjiangensis</name>
    <dbReference type="NCBI Taxonomy" id="512350"/>
    <lineage>
        <taxon>Bacteria</taxon>
        <taxon>Bacillati</taxon>
        <taxon>Actinomycetota</taxon>
        <taxon>Actinomycetes</taxon>
        <taxon>Micromonosporales</taxon>
        <taxon>Micromonosporaceae</taxon>
        <taxon>Actinoplanes</taxon>
    </lineage>
</organism>
<sequence>MARSLPGPPATADVDTDEGGEPRAERRRRLTAAFSGRPADGEANASGLASIGLADEDELADDEHFGEPPYDDDERLGYENGYPRDDPWPPRRRRREPEPDGPAWARRDIESPGGYAGRYTELDVEPHQPGDYWTPLPDDLFADPEPALEIAALPPVPDYEPATGFDLPAMPPAVPPIGPMPEWPPREPRVRLPLSWAERDLRSGHDGQEDTEDRPSPRPRPYVSKHSAGPH</sequence>
<feature type="compositionally biased region" description="Basic and acidic residues" evidence="1">
    <location>
        <begin position="197"/>
        <end position="216"/>
    </location>
</feature>
<evidence type="ECO:0000256" key="1">
    <source>
        <dbReference type="SAM" id="MobiDB-lite"/>
    </source>
</evidence>
<evidence type="ECO:0000313" key="3">
    <source>
        <dbReference type="Proteomes" id="UP000245697"/>
    </source>
</evidence>
<evidence type="ECO:0000313" key="2">
    <source>
        <dbReference type="EMBL" id="PWK34377.1"/>
    </source>
</evidence>
<feature type="compositionally biased region" description="Pro residues" evidence="1">
    <location>
        <begin position="169"/>
        <end position="183"/>
    </location>
</feature>